<evidence type="ECO:0000256" key="10">
    <source>
        <dbReference type="ARBA" id="ARBA00023004"/>
    </source>
</evidence>
<keyword evidence="10 13" id="KW-0408">Iron</keyword>
<dbReference type="Gene3D" id="1.10.630.10">
    <property type="entry name" value="Cytochrome P450"/>
    <property type="match status" value="1"/>
</dbReference>
<dbReference type="GO" id="GO:0005789">
    <property type="term" value="C:endoplasmic reticulum membrane"/>
    <property type="evidence" value="ECO:0007669"/>
    <property type="project" value="UniProtKB-SubCell"/>
</dbReference>
<evidence type="ECO:0000256" key="3">
    <source>
        <dbReference type="ARBA" id="ARBA00004406"/>
    </source>
</evidence>
<sequence length="212" mass="24440">MTDFHMKNLLMTVLNLFFGGTETVSTTLRHGFLILLKYPEIEAKLHEEIDHVIGQNRSPTMEDRSQMPYTDAVIHEIQRFSDVFPINVPHSVTQDTKFRGYDIPKGTDVYPLLCTVLRDPKQFATPNKFNPNHFLDERGHFKNNEASMPFSTGKRICLGEGLARMELFLFLTTILQNFKLSSKTQFTESDISPKMNGFTNYPVPYQLSFIPR</sequence>
<dbReference type="PRINTS" id="PR01684">
    <property type="entry name" value="EP450ICYP2A"/>
</dbReference>
<dbReference type="InterPro" id="IPR036396">
    <property type="entry name" value="Cyt_P450_sf"/>
</dbReference>
<accession>A0AAD1SXW4</accession>
<dbReference type="InterPro" id="IPR050182">
    <property type="entry name" value="Cytochrome_P450_fam2"/>
</dbReference>
<protein>
    <submittedName>
        <fullName evidence="16">Cytochrome P450 2G1-like</fullName>
    </submittedName>
</protein>
<evidence type="ECO:0000256" key="9">
    <source>
        <dbReference type="ARBA" id="ARBA00023002"/>
    </source>
</evidence>
<proteinExistence type="inferred from homology"/>
<dbReference type="AlphaFoldDB" id="A0AAD1SXW4"/>
<evidence type="ECO:0000256" key="8">
    <source>
        <dbReference type="ARBA" id="ARBA00022848"/>
    </source>
</evidence>
<dbReference type="Pfam" id="PF00067">
    <property type="entry name" value="p450"/>
    <property type="match status" value="1"/>
</dbReference>
<evidence type="ECO:0000256" key="11">
    <source>
        <dbReference type="ARBA" id="ARBA00023033"/>
    </source>
</evidence>
<dbReference type="PRINTS" id="PR00463">
    <property type="entry name" value="EP450I"/>
</dbReference>
<dbReference type="InterPro" id="IPR008067">
    <property type="entry name" value="Cyt_P450_E_grp-I_CYP2A-like"/>
</dbReference>
<dbReference type="PRINTS" id="PR00385">
    <property type="entry name" value="P450"/>
</dbReference>
<evidence type="ECO:0000313" key="17">
    <source>
        <dbReference type="Proteomes" id="UP001295444"/>
    </source>
</evidence>
<feature type="signal peptide" evidence="15">
    <location>
        <begin position="1"/>
        <end position="23"/>
    </location>
</feature>
<dbReference type="PANTHER" id="PTHR24300:SF424">
    <property type="entry name" value="CYTOCHROME P450"/>
    <property type="match status" value="1"/>
</dbReference>
<dbReference type="InterPro" id="IPR002401">
    <property type="entry name" value="Cyt_P450_E_grp-I"/>
</dbReference>
<comment type="cofactor">
    <cofactor evidence="1 13">
        <name>heme</name>
        <dbReference type="ChEBI" id="CHEBI:30413"/>
    </cofactor>
</comment>
<keyword evidence="6 13" id="KW-0479">Metal-binding</keyword>
<evidence type="ECO:0000256" key="14">
    <source>
        <dbReference type="RuleBase" id="RU000461"/>
    </source>
</evidence>
<dbReference type="GO" id="GO:0019373">
    <property type="term" value="P:epoxygenase P450 pathway"/>
    <property type="evidence" value="ECO:0007669"/>
    <property type="project" value="TreeGrafter"/>
</dbReference>
<dbReference type="SUPFAM" id="SSF48264">
    <property type="entry name" value="Cytochrome P450"/>
    <property type="match status" value="1"/>
</dbReference>
<evidence type="ECO:0000256" key="2">
    <source>
        <dbReference type="ARBA" id="ARBA00004174"/>
    </source>
</evidence>
<organism evidence="16 17">
    <name type="scientific">Pelobates cultripes</name>
    <name type="common">Western spadefoot toad</name>
    <dbReference type="NCBI Taxonomy" id="61616"/>
    <lineage>
        <taxon>Eukaryota</taxon>
        <taxon>Metazoa</taxon>
        <taxon>Chordata</taxon>
        <taxon>Craniata</taxon>
        <taxon>Vertebrata</taxon>
        <taxon>Euteleostomi</taxon>
        <taxon>Amphibia</taxon>
        <taxon>Batrachia</taxon>
        <taxon>Anura</taxon>
        <taxon>Pelobatoidea</taxon>
        <taxon>Pelobatidae</taxon>
        <taxon>Pelobates</taxon>
    </lineage>
</organism>
<evidence type="ECO:0000256" key="6">
    <source>
        <dbReference type="ARBA" id="ARBA00022723"/>
    </source>
</evidence>
<dbReference type="PANTHER" id="PTHR24300">
    <property type="entry name" value="CYTOCHROME P450 508A4-RELATED"/>
    <property type="match status" value="1"/>
</dbReference>
<dbReference type="FunFam" id="1.10.630.10:FF:000238">
    <property type="entry name" value="Cytochrome P450 2A6"/>
    <property type="match status" value="1"/>
</dbReference>
<keyword evidence="12" id="KW-0472">Membrane</keyword>
<evidence type="ECO:0000256" key="12">
    <source>
        <dbReference type="ARBA" id="ARBA00023136"/>
    </source>
</evidence>
<keyword evidence="7" id="KW-0256">Endoplasmic reticulum</keyword>
<keyword evidence="8" id="KW-0492">Microsome</keyword>
<evidence type="ECO:0000256" key="15">
    <source>
        <dbReference type="SAM" id="SignalP"/>
    </source>
</evidence>
<keyword evidence="17" id="KW-1185">Reference proteome</keyword>
<keyword evidence="15" id="KW-0732">Signal</keyword>
<evidence type="ECO:0000256" key="1">
    <source>
        <dbReference type="ARBA" id="ARBA00001971"/>
    </source>
</evidence>
<evidence type="ECO:0000256" key="7">
    <source>
        <dbReference type="ARBA" id="ARBA00022824"/>
    </source>
</evidence>
<dbReference type="GO" id="GO:0006805">
    <property type="term" value="P:xenobiotic metabolic process"/>
    <property type="evidence" value="ECO:0007669"/>
    <property type="project" value="TreeGrafter"/>
</dbReference>
<feature type="chain" id="PRO_5042026738" evidence="15">
    <location>
        <begin position="24"/>
        <end position="212"/>
    </location>
</feature>
<feature type="binding site" description="axial binding residue" evidence="13">
    <location>
        <position position="157"/>
    </location>
    <ligand>
        <name>heme</name>
        <dbReference type="ChEBI" id="CHEBI:30413"/>
    </ligand>
    <ligandPart>
        <name>Fe</name>
        <dbReference type="ChEBI" id="CHEBI:18248"/>
    </ligandPart>
</feature>
<name>A0AAD1SXW4_PELCU</name>
<comment type="subcellular location">
    <subcellularLocation>
        <location evidence="3">Endoplasmic reticulum membrane</location>
        <topology evidence="3">Peripheral membrane protein</topology>
    </subcellularLocation>
    <subcellularLocation>
        <location evidence="2">Microsome membrane</location>
        <topology evidence="2">Peripheral membrane protein</topology>
    </subcellularLocation>
</comment>
<dbReference type="GO" id="GO:0016712">
    <property type="term" value="F:oxidoreductase activity, acting on paired donors, with incorporation or reduction of molecular oxygen, reduced flavin or flavoprotein as one donor, and incorporation of one atom of oxygen"/>
    <property type="evidence" value="ECO:0007669"/>
    <property type="project" value="InterPro"/>
</dbReference>
<gene>
    <name evidence="16" type="ORF">PECUL_23A043553</name>
</gene>
<keyword evidence="11 14" id="KW-0503">Monooxygenase</keyword>
<dbReference type="GO" id="GO:0005506">
    <property type="term" value="F:iron ion binding"/>
    <property type="evidence" value="ECO:0007669"/>
    <property type="project" value="InterPro"/>
</dbReference>
<dbReference type="InterPro" id="IPR001128">
    <property type="entry name" value="Cyt_P450"/>
</dbReference>
<dbReference type="EMBL" id="OW240920">
    <property type="protein sequence ID" value="CAH2314075.1"/>
    <property type="molecule type" value="Genomic_DNA"/>
</dbReference>
<evidence type="ECO:0000313" key="16">
    <source>
        <dbReference type="EMBL" id="CAH2314075.1"/>
    </source>
</evidence>
<dbReference type="GO" id="GO:0008392">
    <property type="term" value="F:arachidonate epoxygenase activity"/>
    <property type="evidence" value="ECO:0007669"/>
    <property type="project" value="TreeGrafter"/>
</dbReference>
<dbReference type="GO" id="GO:0020037">
    <property type="term" value="F:heme binding"/>
    <property type="evidence" value="ECO:0007669"/>
    <property type="project" value="InterPro"/>
</dbReference>
<evidence type="ECO:0000256" key="5">
    <source>
        <dbReference type="ARBA" id="ARBA00022617"/>
    </source>
</evidence>
<evidence type="ECO:0000256" key="4">
    <source>
        <dbReference type="ARBA" id="ARBA00010617"/>
    </source>
</evidence>
<comment type="similarity">
    <text evidence="4 14">Belongs to the cytochrome P450 family.</text>
</comment>
<dbReference type="InterPro" id="IPR017972">
    <property type="entry name" value="Cyt_P450_CS"/>
</dbReference>
<dbReference type="Proteomes" id="UP001295444">
    <property type="component" value="Chromosome 09"/>
</dbReference>
<evidence type="ECO:0000256" key="13">
    <source>
        <dbReference type="PIRSR" id="PIRSR602401-1"/>
    </source>
</evidence>
<dbReference type="PROSITE" id="PS00086">
    <property type="entry name" value="CYTOCHROME_P450"/>
    <property type="match status" value="1"/>
</dbReference>
<keyword evidence="5 13" id="KW-0349">Heme</keyword>
<reference evidence="16" key="1">
    <citation type="submission" date="2022-03" db="EMBL/GenBank/DDBJ databases">
        <authorList>
            <person name="Alioto T."/>
            <person name="Alioto T."/>
            <person name="Gomez Garrido J."/>
        </authorList>
    </citation>
    <scope>NUCLEOTIDE SEQUENCE</scope>
</reference>
<keyword evidence="9 14" id="KW-0560">Oxidoreductase</keyword>